<comment type="caution">
    <text evidence="5">The sequence shown here is derived from an EMBL/GenBank/DDBJ whole genome shotgun (WGS) entry which is preliminary data.</text>
</comment>
<evidence type="ECO:0000259" key="2">
    <source>
        <dbReference type="Pfam" id="PF01936"/>
    </source>
</evidence>
<reference evidence="5" key="1">
    <citation type="submission" date="2019-10" db="EMBL/GenBank/DDBJ databases">
        <authorList>
            <person name="Zhang R."/>
            <person name="Pan Y."/>
            <person name="Wang J."/>
            <person name="Ma R."/>
            <person name="Yu S."/>
        </authorList>
    </citation>
    <scope>NUCLEOTIDE SEQUENCE</scope>
    <source>
        <strain evidence="5">LA-IB0</strain>
        <tissue evidence="5">Leaf</tissue>
    </source>
</reference>
<dbReference type="Pfam" id="PF01936">
    <property type="entry name" value="NYN"/>
    <property type="match status" value="1"/>
</dbReference>
<dbReference type="GO" id="GO:0010468">
    <property type="term" value="P:regulation of gene expression"/>
    <property type="evidence" value="ECO:0007669"/>
    <property type="project" value="InterPro"/>
</dbReference>
<dbReference type="InterPro" id="IPR024768">
    <property type="entry name" value="Marf1"/>
</dbReference>
<dbReference type="Proteomes" id="UP000826271">
    <property type="component" value="Unassembled WGS sequence"/>
</dbReference>
<keyword evidence="6" id="KW-1185">Reference proteome</keyword>
<dbReference type="CDD" id="cd10910">
    <property type="entry name" value="PIN_limkain_b1_N_like"/>
    <property type="match status" value="1"/>
</dbReference>
<proteinExistence type="predicted"/>
<dbReference type="Pfam" id="PF14418">
    <property type="entry name" value="OHA"/>
    <property type="match status" value="1"/>
</dbReference>
<protein>
    <recommendedName>
        <fullName evidence="7">NYN domain-containing protein</fullName>
    </recommendedName>
</protein>
<dbReference type="PANTHER" id="PTHR14379">
    <property type="entry name" value="LIMKAIN B LKAP"/>
    <property type="match status" value="1"/>
</dbReference>
<feature type="region of interest" description="Disordered" evidence="1">
    <location>
        <begin position="263"/>
        <end position="321"/>
    </location>
</feature>
<evidence type="ECO:0000313" key="5">
    <source>
        <dbReference type="EMBL" id="KAG8389619.1"/>
    </source>
</evidence>
<dbReference type="InterPro" id="IPR021139">
    <property type="entry name" value="NYN"/>
</dbReference>
<name>A0AAV6Y4A3_9LAMI</name>
<evidence type="ECO:0000259" key="4">
    <source>
        <dbReference type="Pfam" id="PF24620"/>
    </source>
</evidence>
<feature type="region of interest" description="Disordered" evidence="1">
    <location>
        <begin position="334"/>
        <end position="354"/>
    </location>
</feature>
<sequence length="530" mass="58082">MKLNRVKDASDKKILVDMLFWAVDNPAPANYLLISGDRDFSNALHQLRMRRYNILLAQPNKASAALVAAAQCVWHWTSLVSGGFPFNTKNINPSQQHEKLTSARPIIPSTQPPDTTLALGGQKFPVPGRIADSNSQLSSGSQSLNQVNITRMKNLSIKVGESKSLQSSHQPETVPAKRFMKAPHEFFIAPSNTVRPSRSYPNLFPGNLDTSYKNAKNLAENLHNQLKQSRPPYVPDKMISVNSNNTLLSVSSISDESRVSAASSVAASPDGGKLSMSNYSKKDPVLSNPSGEDSRSKSTVSLNLSNSYVDDNGTVKSSTNQSCDNVDGKYLHSKLPFSSPSNGAPNNGVRGRQGCHPPPEGLIGVILLALNILKVEKIAPSEANITDCIRYGDPKFCNTDVRKALECALEQQMIVKQRLGKMELYVGRIERLWTCENPVGGNVEQYPEATWGAIHKFITSLVGHSAIIASECRYEAALILKRSCLKAFPLGEVFRILNLIITMKKWINHAHLGWQPISITVSETKHDSGT</sequence>
<feature type="domain" description="DUF7625" evidence="4">
    <location>
        <begin position="360"/>
        <end position="442"/>
    </location>
</feature>
<gene>
    <name evidence="5" type="ORF">BUALT_Bualt02G0247900</name>
</gene>
<feature type="domain" description="OST-HTH associated" evidence="3">
    <location>
        <begin position="469"/>
        <end position="524"/>
    </location>
</feature>
<feature type="domain" description="NYN" evidence="2">
    <location>
        <begin position="6"/>
        <end position="71"/>
    </location>
</feature>
<dbReference type="Pfam" id="PF24620">
    <property type="entry name" value="DUF7625"/>
    <property type="match status" value="1"/>
</dbReference>
<dbReference type="InterPro" id="IPR025677">
    <property type="entry name" value="OST-HTH-assoc_dom"/>
</dbReference>
<feature type="compositionally biased region" description="Polar residues" evidence="1">
    <location>
        <begin position="336"/>
        <end position="345"/>
    </location>
</feature>
<dbReference type="InterPro" id="IPR056042">
    <property type="entry name" value="DUF7625"/>
</dbReference>
<dbReference type="PANTHER" id="PTHR14379:SF7">
    <property type="entry name" value="ENDONUCLEASE OR GLYCOSYL HYDROLASE-RELATED"/>
    <property type="match status" value="1"/>
</dbReference>
<accession>A0AAV6Y4A3</accession>
<dbReference type="EMBL" id="WHWC01000002">
    <property type="protein sequence ID" value="KAG8389619.1"/>
    <property type="molecule type" value="Genomic_DNA"/>
</dbReference>
<organism evidence="5 6">
    <name type="scientific">Buddleja alternifolia</name>
    <dbReference type="NCBI Taxonomy" id="168488"/>
    <lineage>
        <taxon>Eukaryota</taxon>
        <taxon>Viridiplantae</taxon>
        <taxon>Streptophyta</taxon>
        <taxon>Embryophyta</taxon>
        <taxon>Tracheophyta</taxon>
        <taxon>Spermatophyta</taxon>
        <taxon>Magnoliopsida</taxon>
        <taxon>eudicotyledons</taxon>
        <taxon>Gunneridae</taxon>
        <taxon>Pentapetalae</taxon>
        <taxon>asterids</taxon>
        <taxon>lamiids</taxon>
        <taxon>Lamiales</taxon>
        <taxon>Scrophulariaceae</taxon>
        <taxon>Buddlejeae</taxon>
        <taxon>Buddleja</taxon>
    </lineage>
</organism>
<feature type="compositionally biased region" description="Polar residues" evidence="1">
    <location>
        <begin position="287"/>
        <end position="321"/>
    </location>
</feature>
<dbReference type="GO" id="GO:0005777">
    <property type="term" value="C:peroxisome"/>
    <property type="evidence" value="ECO:0007669"/>
    <property type="project" value="InterPro"/>
</dbReference>
<evidence type="ECO:0000256" key="1">
    <source>
        <dbReference type="SAM" id="MobiDB-lite"/>
    </source>
</evidence>
<evidence type="ECO:0000313" key="6">
    <source>
        <dbReference type="Proteomes" id="UP000826271"/>
    </source>
</evidence>
<dbReference type="AlphaFoldDB" id="A0AAV6Y4A3"/>
<dbReference type="Gene3D" id="3.40.50.1010">
    <property type="entry name" value="5'-nuclease"/>
    <property type="match status" value="1"/>
</dbReference>
<evidence type="ECO:0000259" key="3">
    <source>
        <dbReference type="Pfam" id="PF14418"/>
    </source>
</evidence>
<evidence type="ECO:0008006" key="7">
    <source>
        <dbReference type="Google" id="ProtNLM"/>
    </source>
</evidence>
<dbReference type="GO" id="GO:0004540">
    <property type="term" value="F:RNA nuclease activity"/>
    <property type="evidence" value="ECO:0007669"/>
    <property type="project" value="InterPro"/>
</dbReference>